<evidence type="ECO:0000256" key="2">
    <source>
        <dbReference type="ARBA" id="ARBA00022692"/>
    </source>
</evidence>
<proteinExistence type="predicted"/>
<comment type="subcellular location">
    <subcellularLocation>
        <location evidence="1">Mitochondrion membrane</location>
    </subcellularLocation>
</comment>
<evidence type="ECO:0000259" key="7">
    <source>
        <dbReference type="PROSITE" id="PS51503"/>
    </source>
</evidence>
<evidence type="ECO:0000256" key="5">
    <source>
        <dbReference type="ARBA" id="ARBA00023136"/>
    </source>
</evidence>
<dbReference type="AlphaFoldDB" id="A0A7J7KTU8"/>
<name>A0A7J7KTU8_BUGNE</name>
<dbReference type="InterPro" id="IPR050355">
    <property type="entry name" value="RCF1"/>
</dbReference>
<keyword evidence="5 6" id="KW-0472">Membrane</keyword>
<gene>
    <name evidence="8" type="ORF">EB796_000138</name>
</gene>
<evidence type="ECO:0000313" key="9">
    <source>
        <dbReference type="Proteomes" id="UP000593567"/>
    </source>
</evidence>
<dbReference type="PROSITE" id="PS51503">
    <property type="entry name" value="HIG1"/>
    <property type="match status" value="1"/>
</dbReference>
<dbReference type="Pfam" id="PF04588">
    <property type="entry name" value="HIG_1_N"/>
    <property type="match status" value="1"/>
</dbReference>
<feature type="transmembrane region" description="Helical" evidence="6">
    <location>
        <begin position="33"/>
        <end position="50"/>
    </location>
</feature>
<dbReference type="PANTHER" id="PTHR12297">
    <property type="entry name" value="HYPOXIA-INDUCBILE GENE 1 HIG1 -RELATED"/>
    <property type="match status" value="1"/>
</dbReference>
<dbReference type="GO" id="GO:0031966">
    <property type="term" value="C:mitochondrial membrane"/>
    <property type="evidence" value="ECO:0007669"/>
    <property type="project" value="UniProtKB-SubCell"/>
</dbReference>
<feature type="domain" description="HIG1" evidence="7">
    <location>
        <begin position="5"/>
        <end position="96"/>
    </location>
</feature>
<evidence type="ECO:0000256" key="1">
    <source>
        <dbReference type="ARBA" id="ARBA00004325"/>
    </source>
</evidence>
<evidence type="ECO:0000313" key="8">
    <source>
        <dbReference type="EMBL" id="KAF6041553.1"/>
    </source>
</evidence>
<keyword evidence="4" id="KW-0496">Mitochondrion</keyword>
<dbReference type="EMBL" id="VXIV02000024">
    <property type="protein sequence ID" value="KAF6041553.1"/>
    <property type="molecule type" value="Genomic_DNA"/>
</dbReference>
<keyword evidence="2 6" id="KW-0812">Transmembrane</keyword>
<reference evidence="8" key="1">
    <citation type="submission" date="2020-06" db="EMBL/GenBank/DDBJ databases">
        <title>Draft genome of Bugula neritina, a colonial animal packing powerful symbionts and potential medicines.</title>
        <authorList>
            <person name="Rayko M."/>
        </authorList>
    </citation>
    <scope>NUCLEOTIDE SEQUENCE [LARGE SCALE GENOMIC DNA]</scope>
    <source>
        <strain evidence="8">Kwan_BN1</strain>
    </source>
</reference>
<protein>
    <submittedName>
        <fullName evidence="8">HIGD1A</fullName>
    </submittedName>
</protein>
<dbReference type="InterPro" id="IPR007667">
    <property type="entry name" value="Hypoxia_induced_domain"/>
</dbReference>
<organism evidence="8 9">
    <name type="scientific">Bugula neritina</name>
    <name type="common">Brown bryozoan</name>
    <name type="synonym">Sertularia neritina</name>
    <dbReference type="NCBI Taxonomy" id="10212"/>
    <lineage>
        <taxon>Eukaryota</taxon>
        <taxon>Metazoa</taxon>
        <taxon>Spiralia</taxon>
        <taxon>Lophotrochozoa</taxon>
        <taxon>Bryozoa</taxon>
        <taxon>Gymnolaemata</taxon>
        <taxon>Cheilostomatida</taxon>
        <taxon>Flustrina</taxon>
        <taxon>Buguloidea</taxon>
        <taxon>Bugulidae</taxon>
        <taxon>Bugula</taxon>
    </lineage>
</organism>
<dbReference type="GO" id="GO:0097250">
    <property type="term" value="P:mitochondrial respirasome assembly"/>
    <property type="evidence" value="ECO:0007669"/>
    <property type="project" value="TreeGrafter"/>
</dbReference>
<keyword evidence="3 6" id="KW-1133">Transmembrane helix</keyword>
<sequence length="102" mass="11739">MADHRNEAMKMRDIPKDESRLSKMMRKIKKDPAVVVGMTGWTGLVGYGLYNIRKRKTSLSLYLIHLRVTAQVFAIGCMVSVVGYRIFNHEKNRFFGKSADEE</sequence>
<accession>A0A7J7KTU8</accession>
<dbReference type="Proteomes" id="UP000593567">
    <property type="component" value="Unassembled WGS sequence"/>
</dbReference>
<dbReference type="Gene3D" id="6.10.140.1320">
    <property type="match status" value="1"/>
</dbReference>
<keyword evidence="9" id="KW-1185">Reference proteome</keyword>
<dbReference type="PANTHER" id="PTHR12297:SF3">
    <property type="entry name" value="HIG1 DOMAIN FAMILY MEMBER 1A"/>
    <property type="match status" value="1"/>
</dbReference>
<comment type="caution">
    <text evidence="8">The sequence shown here is derived from an EMBL/GenBank/DDBJ whole genome shotgun (WGS) entry which is preliminary data.</text>
</comment>
<evidence type="ECO:0000256" key="3">
    <source>
        <dbReference type="ARBA" id="ARBA00022989"/>
    </source>
</evidence>
<dbReference type="OrthoDB" id="10003563at2759"/>
<evidence type="ECO:0000256" key="6">
    <source>
        <dbReference type="SAM" id="Phobius"/>
    </source>
</evidence>
<feature type="transmembrane region" description="Helical" evidence="6">
    <location>
        <begin position="62"/>
        <end position="87"/>
    </location>
</feature>
<evidence type="ECO:0000256" key="4">
    <source>
        <dbReference type="ARBA" id="ARBA00023128"/>
    </source>
</evidence>